<evidence type="ECO:0000313" key="8">
    <source>
        <dbReference type="EMBL" id="MBD2685143.1"/>
    </source>
</evidence>
<evidence type="ECO:0000256" key="3">
    <source>
        <dbReference type="ARBA" id="ARBA00022475"/>
    </source>
</evidence>
<keyword evidence="9" id="KW-1185">Reference proteome</keyword>
<dbReference type="InterPro" id="IPR036259">
    <property type="entry name" value="MFS_trans_sf"/>
</dbReference>
<feature type="transmembrane region" description="Helical" evidence="7">
    <location>
        <begin position="79"/>
        <end position="101"/>
    </location>
</feature>
<proteinExistence type="predicted"/>
<feature type="transmembrane region" description="Helical" evidence="7">
    <location>
        <begin position="149"/>
        <end position="168"/>
    </location>
</feature>
<keyword evidence="6 7" id="KW-0472">Membrane</keyword>
<dbReference type="Proteomes" id="UP000660270">
    <property type="component" value="Unassembled WGS sequence"/>
</dbReference>
<comment type="caution">
    <text evidence="8">The sequence shown here is derived from an EMBL/GenBank/DDBJ whole genome shotgun (WGS) entry which is preliminary data.</text>
</comment>
<feature type="transmembrane region" description="Helical" evidence="7">
    <location>
        <begin position="226"/>
        <end position="247"/>
    </location>
</feature>
<dbReference type="PANTHER" id="PTHR43266:SF2">
    <property type="entry name" value="MAJOR FACILITATOR SUPERFAMILY (MFS) PROFILE DOMAIN-CONTAINING PROTEIN"/>
    <property type="match status" value="1"/>
</dbReference>
<evidence type="ECO:0000256" key="4">
    <source>
        <dbReference type="ARBA" id="ARBA00022692"/>
    </source>
</evidence>
<keyword evidence="4 7" id="KW-0812">Transmembrane</keyword>
<gene>
    <name evidence="8" type="ORF">H6G43_07835</name>
</gene>
<evidence type="ECO:0000256" key="5">
    <source>
        <dbReference type="ARBA" id="ARBA00022989"/>
    </source>
</evidence>
<feature type="transmembrane region" description="Helical" evidence="7">
    <location>
        <begin position="401"/>
        <end position="421"/>
    </location>
</feature>
<name>A0ABR8ISX0_APHFL</name>
<evidence type="ECO:0000313" key="9">
    <source>
        <dbReference type="Proteomes" id="UP000660270"/>
    </source>
</evidence>
<feature type="transmembrane region" description="Helical" evidence="7">
    <location>
        <begin position="107"/>
        <end position="128"/>
    </location>
</feature>
<keyword evidence="2" id="KW-0813">Transport</keyword>
<dbReference type="CDD" id="cd06173">
    <property type="entry name" value="MFS_MefA_like"/>
    <property type="match status" value="1"/>
</dbReference>
<accession>A0ABR8ISX0</accession>
<feature type="transmembrane region" description="Helical" evidence="7">
    <location>
        <begin position="288"/>
        <end position="305"/>
    </location>
</feature>
<evidence type="ECO:0000256" key="1">
    <source>
        <dbReference type="ARBA" id="ARBA00004651"/>
    </source>
</evidence>
<feature type="transmembrane region" description="Helical" evidence="7">
    <location>
        <begin position="12"/>
        <end position="36"/>
    </location>
</feature>
<feature type="transmembrane region" description="Helical" evidence="7">
    <location>
        <begin position="174"/>
        <end position="192"/>
    </location>
</feature>
<evidence type="ECO:0000256" key="6">
    <source>
        <dbReference type="ARBA" id="ARBA00023136"/>
    </source>
</evidence>
<dbReference type="EMBL" id="JACJTM010000013">
    <property type="protein sequence ID" value="MBD2685143.1"/>
    <property type="molecule type" value="Genomic_DNA"/>
</dbReference>
<organism evidence="8 9">
    <name type="scientific">Aphanizomenon flos-aquae FACHB-1249</name>
    <dbReference type="NCBI Taxonomy" id="2692889"/>
    <lineage>
        <taxon>Bacteria</taxon>
        <taxon>Bacillati</taxon>
        <taxon>Cyanobacteriota</taxon>
        <taxon>Cyanophyceae</taxon>
        <taxon>Nostocales</taxon>
        <taxon>Aphanizomenonaceae</taxon>
        <taxon>Aphanizomenon</taxon>
    </lineage>
</organism>
<feature type="transmembrane region" description="Helical" evidence="7">
    <location>
        <begin position="48"/>
        <end position="72"/>
    </location>
</feature>
<dbReference type="InterPro" id="IPR011701">
    <property type="entry name" value="MFS"/>
</dbReference>
<keyword evidence="5 7" id="KW-1133">Transmembrane helix</keyword>
<dbReference type="RefSeq" id="WP_190385603.1">
    <property type="nucleotide sequence ID" value="NZ_JACJTM010000013.1"/>
</dbReference>
<evidence type="ECO:0000256" key="2">
    <source>
        <dbReference type="ARBA" id="ARBA00022448"/>
    </source>
</evidence>
<reference evidence="8 9" key="1">
    <citation type="journal article" date="2020" name="ISME J.">
        <title>Comparative genomics reveals insights into cyanobacterial evolution and habitat adaptation.</title>
        <authorList>
            <person name="Chen M.Y."/>
            <person name="Teng W.K."/>
            <person name="Zhao L."/>
            <person name="Hu C.X."/>
            <person name="Zhou Y.K."/>
            <person name="Han B.P."/>
            <person name="Song L.R."/>
            <person name="Shu W.S."/>
        </authorList>
    </citation>
    <scope>NUCLEOTIDE SEQUENCE [LARGE SCALE GENOMIC DNA]</scope>
    <source>
        <strain evidence="8 9">FACHB-1249</strain>
    </source>
</reference>
<feature type="transmembrane region" description="Helical" evidence="7">
    <location>
        <begin position="259"/>
        <end position="281"/>
    </location>
</feature>
<protein>
    <submittedName>
        <fullName evidence="8">MFS transporter</fullName>
    </submittedName>
</protein>
<comment type="subcellular location">
    <subcellularLocation>
        <location evidence="1">Cell membrane</location>
        <topology evidence="1">Multi-pass membrane protein</topology>
    </subcellularLocation>
</comment>
<dbReference type="Pfam" id="PF07690">
    <property type="entry name" value="MFS_1"/>
    <property type="match status" value="1"/>
</dbReference>
<keyword evidence="3" id="KW-1003">Cell membrane</keyword>
<dbReference type="GeneID" id="78217729"/>
<dbReference type="PANTHER" id="PTHR43266">
    <property type="entry name" value="MACROLIDE-EFFLUX PROTEIN"/>
    <property type="match status" value="1"/>
</dbReference>
<dbReference type="Gene3D" id="1.20.1250.20">
    <property type="entry name" value="MFS general substrate transporter like domains"/>
    <property type="match status" value="1"/>
</dbReference>
<sequence>MFTTAITTIREMRLFLIIWLGQVITFIGSSITAFALDVWVYERTGSVTQFALITLFNTLPFLLISPIAGTFIDRWDKRWTMIISDMCGSLGTLAIAALFISGKLEVWHIYLANTFSSACLAFLHPAYMTTNSMIVPQKHLNRANGMMNALHGAARIIAPPLGGLLLGWIHLQGIIAIDFITLFFAIVPLMFLRFPEIKTSSESVPPISFLEDITYGWKYLTQRPGLLGLMFLSALSIFTVGGIHVITTPLVLTYASVNVLGTVLSIFGSGMLIGGLLVSIWGNFERSIDIICLSTFIGGILVFISGLTSSLILFTVSICLYFVISTFASSPMQAIFQRKVNINVQGRVFAMKDAIEFSLYPLGYIIVGPLAEKVFEPLMSGDNFLTNTIGQIIGVGPGRGMSLLLILLGILTMICTCLVYLSPRLRSVEEELPDIDIILDVNQTVTTFPEPVTSVSSN</sequence>
<evidence type="ECO:0000256" key="7">
    <source>
        <dbReference type="SAM" id="Phobius"/>
    </source>
</evidence>
<dbReference type="SUPFAM" id="SSF103473">
    <property type="entry name" value="MFS general substrate transporter"/>
    <property type="match status" value="1"/>
</dbReference>